<keyword evidence="3" id="KW-1185">Reference proteome</keyword>
<comment type="caution">
    <text evidence="2">The sequence shown here is derived from an EMBL/GenBank/DDBJ whole genome shotgun (WGS) entry which is preliminary data.</text>
</comment>
<proteinExistence type="predicted"/>
<evidence type="ECO:0000313" key="2">
    <source>
        <dbReference type="EMBL" id="MBB5235763.1"/>
    </source>
</evidence>
<dbReference type="EMBL" id="JACHFN010000015">
    <property type="protein sequence ID" value="MBB5235763.1"/>
    <property type="molecule type" value="Genomic_DNA"/>
</dbReference>
<dbReference type="InterPro" id="IPR016181">
    <property type="entry name" value="Acyl_CoA_acyltransferase"/>
</dbReference>
<dbReference type="InterPro" id="IPR000182">
    <property type="entry name" value="GNAT_dom"/>
</dbReference>
<evidence type="ECO:0000313" key="3">
    <source>
        <dbReference type="Proteomes" id="UP000525389"/>
    </source>
</evidence>
<dbReference type="CDD" id="cd04301">
    <property type="entry name" value="NAT_SF"/>
    <property type="match status" value="1"/>
</dbReference>
<dbReference type="Gene3D" id="3.40.630.30">
    <property type="match status" value="1"/>
</dbReference>
<name>A0A7W8GI83_9DEIO</name>
<keyword evidence="2" id="KW-0808">Transferase</keyword>
<evidence type="ECO:0000259" key="1">
    <source>
        <dbReference type="PROSITE" id="PS51186"/>
    </source>
</evidence>
<reference evidence="2 3" key="1">
    <citation type="submission" date="2020-08" db="EMBL/GenBank/DDBJ databases">
        <title>Genomic Encyclopedia of Type Strains, Phase IV (KMG-IV): sequencing the most valuable type-strain genomes for metagenomic binning, comparative biology and taxonomic classification.</title>
        <authorList>
            <person name="Goeker M."/>
        </authorList>
    </citation>
    <scope>NUCLEOTIDE SEQUENCE [LARGE SCALE GENOMIC DNA]</scope>
    <source>
        <strain evidence="2 3">DSM 101791</strain>
    </source>
</reference>
<protein>
    <submittedName>
        <fullName evidence="2">GNAT superfamily N-acetyltransferase</fullName>
    </submittedName>
</protein>
<gene>
    <name evidence="2" type="ORF">HNQ09_003224</name>
</gene>
<dbReference type="PROSITE" id="PS51186">
    <property type="entry name" value="GNAT"/>
    <property type="match status" value="1"/>
</dbReference>
<dbReference type="GO" id="GO:0016747">
    <property type="term" value="F:acyltransferase activity, transferring groups other than amino-acyl groups"/>
    <property type="evidence" value="ECO:0007669"/>
    <property type="project" value="InterPro"/>
</dbReference>
<organism evidence="2 3">
    <name type="scientific">Deinococcus budaensis</name>
    <dbReference type="NCBI Taxonomy" id="1665626"/>
    <lineage>
        <taxon>Bacteria</taxon>
        <taxon>Thermotogati</taxon>
        <taxon>Deinococcota</taxon>
        <taxon>Deinococci</taxon>
        <taxon>Deinococcales</taxon>
        <taxon>Deinococcaceae</taxon>
        <taxon>Deinococcus</taxon>
    </lineage>
</organism>
<dbReference type="Pfam" id="PF13508">
    <property type="entry name" value="Acetyltransf_7"/>
    <property type="match status" value="1"/>
</dbReference>
<dbReference type="RefSeq" id="WP_184031299.1">
    <property type="nucleotide sequence ID" value="NZ_JACHFN010000015.1"/>
</dbReference>
<dbReference type="Proteomes" id="UP000525389">
    <property type="component" value="Unassembled WGS sequence"/>
</dbReference>
<dbReference type="AlphaFoldDB" id="A0A7W8GI83"/>
<dbReference type="SUPFAM" id="SSF55729">
    <property type="entry name" value="Acyl-CoA N-acyltransferases (Nat)"/>
    <property type="match status" value="1"/>
</dbReference>
<feature type="domain" description="N-acetyltransferase" evidence="1">
    <location>
        <begin position="1"/>
        <end position="131"/>
    </location>
</feature>
<sequence length="131" mass="14138">MELKVVGREHLPGVMALCGAEGYGSYTEDAGMTWRALTNPGVTTLVAVQGDRVLGVAQMLGDGVIQAFLVLLVVHPEARGRGLGRRLVEETFARAGGKRVDLLAEEGAEAFYSRFAHRRKPGFRLYPGLPS</sequence>
<accession>A0A7W8GI83</accession>